<evidence type="ECO:0000256" key="8">
    <source>
        <dbReference type="ARBA" id="ARBA00023136"/>
    </source>
</evidence>
<dbReference type="InterPro" id="IPR019775">
    <property type="entry name" value="WD40_repeat_CS"/>
</dbReference>
<keyword evidence="15" id="KW-1185">Reference proteome</keyword>
<feature type="repeat" description="WD" evidence="10">
    <location>
        <begin position="456"/>
        <end position="497"/>
    </location>
</feature>
<evidence type="ECO:0000256" key="5">
    <source>
        <dbReference type="ARBA" id="ARBA00022574"/>
    </source>
</evidence>
<comment type="cofactor">
    <cofactor evidence="1">
        <name>Fe(2+)</name>
        <dbReference type="ChEBI" id="CHEBI:29033"/>
    </cofactor>
</comment>
<protein>
    <recommendedName>
        <fullName evidence="13">U3 small nucleolar RNA-associated protein 13 C-terminal domain-containing protein</fullName>
    </recommendedName>
</protein>
<dbReference type="SMART" id="SM00320">
    <property type="entry name" value="WD40"/>
    <property type="match status" value="11"/>
</dbReference>
<dbReference type="Pfam" id="PF00153">
    <property type="entry name" value="Mito_carr"/>
    <property type="match status" value="3"/>
</dbReference>
<feature type="region of interest" description="Disordered" evidence="12">
    <location>
        <begin position="1184"/>
        <end position="1207"/>
    </location>
</feature>
<evidence type="ECO:0000256" key="3">
    <source>
        <dbReference type="ARBA" id="ARBA00004604"/>
    </source>
</evidence>
<dbReference type="InterPro" id="IPR036322">
    <property type="entry name" value="WD40_repeat_dom_sf"/>
</dbReference>
<dbReference type="InterPro" id="IPR023395">
    <property type="entry name" value="MCP_dom_sf"/>
</dbReference>
<feature type="region of interest" description="Disordered" evidence="12">
    <location>
        <begin position="1416"/>
        <end position="1490"/>
    </location>
</feature>
<evidence type="ECO:0000256" key="4">
    <source>
        <dbReference type="ARBA" id="ARBA00006375"/>
    </source>
</evidence>
<comment type="subcellular location">
    <subcellularLocation>
        <location evidence="2">Membrane</location>
        <topology evidence="2">Multi-pass membrane protein</topology>
    </subcellularLocation>
    <subcellularLocation>
        <location evidence="3">Nucleus</location>
        <location evidence="3">Nucleolus</location>
    </subcellularLocation>
</comment>
<keyword evidence="5 10" id="KW-0853">WD repeat</keyword>
<keyword evidence="9" id="KW-0539">Nucleus</keyword>
<dbReference type="PANTHER" id="PTHR19854:SF15">
    <property type="entry name" value="TRANSDUCIN BETA-LIKE PROTEIN 3"/>
    <property type="match status" value="1"/>
</dbReference>
<feature type="repeat" description="WD" evidence="10">
    <location>
        <begin position="407"/>
        <end position="449"/>
    </location>
</feature>
<evidence type="ECO:0000313" key="15">
    <source>
        <dbReference type="Proteomes" id="UP000677054"/>
    </source>
</evidence>
<evidence type="ECO:0000256" key="6">
    <source>
        <dbReference type="ARBA" id="ARBA00022692"/>
    </source>
</evidence>
<dbReference type="SUPFAM" id="SSF103506">
    <property type="entry name" value="Mitochondrial carrier"/>
    <property type="match status" value="1"/>
</dbReference>
<dbReference type="Pfam" id="PF00400">
    <property type="entry name" value="WD40"/>
    <property type="match status" value="8"/>
</dbReference>
<dbReference type="GO" id="GO:0030686">
    <property type="term" value="C:90S preribosome"/>
    <property type="evidence" value="ECO:0007669"/>
    <property type="project" value="TreeGrafter"/>
</dbReference>
<evidence type="ECO:0000256" key="10">
    <source>
        <dbReference type="PROSITE-ProRule" id="PRU00221"/>
    </source>
</evidence>
<dbReference type="InterPro" id="IPR020472">
    <property type="entry name" value="WD40_PAC1"/>
</dbReference>
<evidence type="ECO:0000259" key="13">
    <source>
        <dbReference type="Pfam" id="PF08625"/>
    </source>
</evidence>
<dbReference type="EMBL" id="CAJPEV010000197">
    <property type="protein sequence ID" value="CAG0882194.1"/>
    <property type="molecule type" value="Genomic_DNA"/>
</dbReference>
<sequence>MHWNKDGEQVVCLCHGNISVLCMDTGTVERCFKEEGDPVSTFVLSPDDTSLVSAHKSGLLRLWNFKNGDVRRVWKSFHIVPVSVLSFDQTSTLVASGGSDSCLKVWDVVKGYCTHNLRGAQGIFSIVKFHSVGSQFLVFGSATDSAIRAWDLKTSQLVLVLQGHLSTVTDLHFIPGKCEAVSCGRDKVWIHWNLEGSGTALRTTSAFESLEGLLILDPSSDRVTFGVNSETLFHGMHLITVGSRGQVRMWHLDSGQEIQHDASPTIPVRRGRSGENLGRILQIHIIHEREALALSTDDCDLFLLRLKDFTLLRQYIGYADEILDVAFVGRGDEWLAVASNSPDVKIYSLESMTCRVLHGHKDIVLCLARPPSKKHMLASGSKDGTFIIWVEKKTEAGGKVWEKSFQGVGHTGAVTALAFSLHSPSFIVSSSDDHCLKLWDLPHPSQEATVKVRYTLVAHDKVVNSCCVSPNDRLLATGSQDHSAKVWNAATGELMGTLRGHSRGIWCVQFSPVDQVLASGSTDSTIRLWALNDFSCLKTFEGHSSSVLKLHFLSRGMQIVSCGSDGLLKIWNVKTSACTATYDEHEDKVWALAVNRKETHLTTGGADSKWKLWKDTTEEELEAKQAEEICRVQAQQTLSNLIQDEKYLEALTLAIKLEQPYRALTVIQELLAVGEDSSFKDMEDVVKRLKADEIDALLRYVVSWNTRSRTCHAAQVVLNILLQSQTPEELLELPSSRSNLEGLLPYTRRHLQRFTQLKRSATFLDFFLFSIKPTSKDQKVKPPMCGQLSLPGLIIRLSYLNDASWKLHFLLPGAGHNENIVMALHAKTHAAPATSQYLDTFWFKYILSATAASLAEIVTFPLDLVKTRLQIQGEGGKPHPHRGFLTTSLGVIRDEGPLKLWRGLTPAIYRHVLYSGIRLSVYERLRERGLGRNPDGSFPLWKSVIAGMTAGACGQFIASPADLVKVQMQTEGRRRLLGLPPRISSGFISTVMSTPMDVMKTRIMNQPTDDFGRGLWYQSTIDCLSKTVKQEGFFALYKGFFPTWARLAPWTCTFWAADVFTVIVICSYTKSGTNFLSSSHRRSHAENFLVNKKSYRVGHPLSLTSPDLSPIPSSSCPLPYPPPQNVLSVLEAEQLRLSYLSQYVSTYCQHLYHHLYQEYYENYEDLRSQATQTADSAADEILHASSDDDHQEGKRRDQENEDYDQDVGEVKQKVKAGLKQYKLFGPKECQIIENQIEGIVEKGNSGALKPCTLDRAHLRNKYFFGEGYTYGNQLERKGQGMERLFPPGQVDSIPAWIFDLVVKPLEKANIVPKGWINSVALNYYEAGGCIVSHIDPMHIFDRGFAADNITHCIRPQDVVSQRAVIILRRVHDDAPRLDMAGFERLFHDPGFLKSRAMSMEEGEDYITTQILSFCSQPSKNRKRGKKSSSRETDESKEKETRSHLKSRKRRNKNEEDESEEGQAEVETQSVHMSPRKKAREREKEEWKTRRKDRVQRLLSFSFGDGDSEHEEDGMDHSHADHGCLHPCGEDFLCGEDSLNSIPKKNTRTFVGVQSSNNHLVTKSI</sequence>
<name>A0A7R8X1F2_9CRUS</name>
<reference evidence="14" key="1">
    <citation type="submission" date="2020-11" db="EMBL/GenBank/DDBJ databases">
        <authorList>
            <person name="Tran Van P."/>
        </authorList>
    </citation>
    <scope>NUCLEOTIDE SEQUENCE</scope>
</reference>
<dbReference type="Gene3D" id="2.130.10.10">
    <property type="entry name" value="YVTN repeat-like/Quinoprotein amine dehydrogenase"/>
    <property type="match status" value="3"/>
</dbReference>
<feature type="domain" description="U3 small nucleolar RNA-associated protein 13 C-terminal" evidence="13">
    <location>
        <begin position="635"/>
        <end position="768"/>
    </location>
</feature>
<evidence type="ECO:0000256" key="12">
    <source>
        <dbReference type="SAM" id="MobiDB-lite"/>
    </source>
</evidence>
<feature type="repeat" description="WD" evidence="10">
    <location>
        <begin position="32"/>
        <end position="73"/>
    </location>
</feature>
<dbReference type="PROSITE" id="PS50294">
    <property type="entry name" value="WD_REPEATS_REGION"/>
    <property type="match status" value="6"/>
</dbReference>
<dbReference type="InterPro" id="IPR018108">
    <property type="entry name" value="MCP_transmembrane"/>
</dbReference>
<evidence type="ECO:0000256" key="11">
    <source>
        <dbReference type="PROSITE-ProRule" id="PRU00282"/>
    </source>
</evidence>
<dbReference type="Gene3D" id="2.60.120.590">
    <property type="entry name" value="Alpha-ketoglutarate-dependent dioxygenase AlkB-like"/>
    <property type="match status" value="1"/>
</dbReference>
<evidence type="ECO:0000256" key="9">
    <source>
        <dbReference type="ARBA" id="ARBA00023242"/>
    </source>
</evidence>
<dbReference type="InterPro" id="IPR001680">
    <property type="entry name" value="WD40_rpt"/>
</dbReference>
<dbReference type="PROSITE" id="PS00678">
    <property type="entry name" value="WD_REPEATS_1"/>
    <property type="match status" value="4"/>
</dbReference>
<dbReference type="PROSITE" id="PS50082">
    <property type="entry name" value="WD_REPEATS_2"/>
    <property type="match status" value="8"/>
</dbReference>
<dbReference type="PRINTS" id="PR00320">
    <property type="entry name" value="GPROTEINBRPT"/>
</dbReference>
<dbReference type="PANTHER" id="PTHR19854">
    <property type="entry name" value="TRANSDUCIN BETA-LIKE 3"/>
    <property type="match status" value="1"/>
</dbReference>
<evidence type="ECO:0000256" key="2">
    <source>
        <dbReference type="ARBA" id="ARBA00004141"/>
    </source>
</evidence>
<dbReference type="OrthoDB" id="5414888at2759"/>
<dbReference type="CDD" id="cd00200">
    <property type="entry name" value="WD40"/>
    <property type="match status" value="1"/>
</dbReference>
<feature type="repeat" description="WD" evidence="10">
    <location>
        <begin position="498"/>
        <end position="539"/>
    </location>
</feature>
<gene>
    <name evidence="14" type="ORF">DSTB1V02_LOCUS1920</name>
</gene>
<dbReference type="GO" id="GO:0032040">
    <property type="term" value="C:small-subunit processome"/>
    <property type="evidence" value="ECO:0007669"/>
    <property type="project" value="InterPro"/>
</dbReference>
<evidence type="ECO:0000256" key="7">
    <source>
        <dbReference type="ARBA" id="ARBA00022737"/>
    </source>
</evidence>
<organism evidence="14">
    <name type="scientific">Darwinula stevensoni</name>
    <dbReference type="NCBI Taxonomy" id="69355"/>
    <lineage>
        <taxon>Eukaryota</taxon>
        <taxon>Metazoa</taxon>
        <taxon>Ecdysozoa</taxon>
        <taxon>Arthropoda</taxon>
        <taxon>Crustacea</taxon>
        <taxon>Oligostraca</taxon>
        <taxon>Ostracoda</taxon>
        <taxon>Podocopa</taxon>
        <taxon>Podocopida</taxon>
        <taxon>Darwinulocopina</taxon>
        <taxon>Darwinuloidea</taxon>
        <taxon>Darwinulidae</taxon>
        <taxon>Darwinula</taxon>
    </lineage>
</organism>
<dbReference type="GO" id="GO:0016020">
    <property type="term" value="C:membrane"/>
    <property type="evidence" value="ECO:0007669"/>
    <property type="project" value="UniProtKB-SubCell"/>
</dbReference>
<dbReference type="GO" id="GO:0034511">
    <property type="term" value="F:U3 snoRNA binding"/>
    <property type="evidence" value="ECO:0007669"/>
    <property type="project" value="TreeGrafter"/>
</dbReference>
<accession>A0A7R8X1F2</accession>
<keyword evidence="8 11" id="KW-0472">Membrane</keyword>
<dbReference type="Proteomes" id="UP000677054">
    <property type="component" value="Unassembled WGS sequence"/>
</dbReference>
<evidence type="ECO:0000313" key="14">
    <source>
        <dbReference type="EMBL" id="CAD7241944.1"/>
    </source>
</evidence>
<feature type="repeat" description="WD" evidence="10">
    <location>
        <begin position="75"/>
        <end position="116"/>
    </location>
</feature>
<feature type="compositionally biased region" description="Basic and acidic residues" evidence="12">
    <location>
        <begin position="1428"/>
        <end position="1442"/>
    </location>
</feature>
<feature type="repeat" description="WD" evidence="10">
    <location>
        <begin position="582"/>
        <end position="623"/>
    </location>
</feature>
<proteinExistence type="inferred from homology"/>
<feature type="compositionally biased region" description="Acidic residues" evidence="12">
    <location>
        <begin position="1454"/>
        <end position="1463"/>
    </location>
</feature>
<evidence type="ECO:0000256" key="1">
    <source>
        <dbReference type="ARBA" id="ARBA00001954"/>
    </source>
</evidence>
<dbReference type="Pfam" id="PF08625">
    <property type="entry name" value="Utp13"/>
    <property type="match status" value="1"/>
</dbReference>
<dbReference type="GO" id="GO:0000480">
    <property type="term" value="P:endonucleolytic cleavage in 5'-ETS of tricistronic rRNA transcript (SSU-rRNA, 5.8S rRNA, LSU-rRNA)"/>
    <property type="evidence" value="ECO:0007669"/>
    <property type="project" value="TreeGrafter"/>
</dbReference>
<dbReference type="GO" id="GO:0000472">
    <property type="term" value="P:endonucleolytic cleavage to generate mature 5'-end of SSU-rRNA from (SSU-rRNA, 5.8S rRNA, LSU-rRNA)"/>
    <property type="evidence" value="ECO:0007669"/>
    <property type="project" value="TreeGrafter"/>
</dbReference>
<dbReference type="EMBL" id="LR899714">
    <property type="protein sequence ID" value="CAD7241944.1"/>
    <property type="molecule type" value="Genomic_DNA"/>
</dbReference>
<comment type="similarity">
    <text evidence="4">Belongs to the mitochondrial carrier (TC 2.A.29) family.</text>
</comment>
<feature type="repeat" description="Solcar" evidence="11">
    <location>
        <begin position="839"/>
        <end position="928"/>
    </location>
</feature>
<dbReference type="InterPro" id="IPR015943">
    <property type="entry name" value="WD40/YVTN_repeat-like_dom_sf"/>
</dbReference>
<keyword evidence="6 11" id="KW-0812">Transmembrane</keyword>
<dbReference type="SUPFAM" id="SSF50978">
    <property type="entry name" value="WD40 repeat-like"/>
    <property type="match status" value="2"/>
</dbReference>
<dbReference type="PROSITE" id="PS50920">
    <property type="entry name" value="SOLCAR"/>
    <property type="match status" value="2"/>
</dbReference>
<feature type="compositionally biased region" description="Basic and acidic residues" evidence="12">
    <location>
        <begin position="1184"/>
        <end position="1198"/>
    </location>
</feature>
<dbReference type="Gene3D" id="1.50.40.10">
    <property type="entry name" value="Mitochondrial carrier domain"/>
    <property type="match status" value="2"/>
</dbReference>
<dbReference type="InterPro" id="IPR013934">
    <property type="entry name" value="Utp13_C"/>
</dbReference>
<feature type="repeat" description="Solcar" evidence="11">
    <location>
        <begin position="973"/>
        <end position="1064"/>
    </location>
</feature>
<keyword evidence="7" id="KW-0677">Repeat</keyword>
<dbReference type="InterPro" id="IPR037151">
    <property type="entry name" value="AlkB-like_sf"/>
</dbReference>
<feature type="repeat" description="WD" evidence="10">
    <location>
        <begin position="540"/>
        <end position="581"/>
    </location>
</feature>
<feature type="repeat" description="WD" evidence="10">
    <location>
        <begin position="357"/>
        <end position="389"/>
    </location>
</feature>